<reference evidence="7 8" key="1">
    <citation type="journal article" date="2010" name="J. Bacteriol.">
        <title>Genome sequence of Pantoea ananatis LMG20103, the causative agent of Eucalyptus blight and dieback.</title>
        <authorList>
            <person name="De Maayer P."/>
            <person name="Chan W.Y."/>
            <person name="Venter S.N."/>
            <person name="Toth I.K."/>
            <person name="Birch P.R."/>
            <person name="Joubert F."/>
            <person name="Coutinho T.A."/>
        </authorList>
    </citation>
    <scope>NUCLEOTIDE SEQUENCE [LARGE SCALE GENOMIC DNA]</scope>
    <source>
        <strain evidence="7 8">LMG 20103</strain>
    </source>
</reference>
<dbReference type="InterPro" id="IPR029753">
    <property type="entry name" value="D-isomer_DH_CS"/>
</dbReference>
<comment type="similarity">
    <text evidence="1 4">Belongs to the D-isomer specific 2-hydroxyacid dehydrogenase family.</text>
</comment>
<gene>
    <name evidence="7" type="primary">serA</name>
    <name evidence="7" type="ordered locus">PANA_2952</name>
</gene>
<dbReference type="Pfam" id="PF02826">
    <property type="entry name" value="2-Hacid_dh_C"/>
    <property type="match status" value="1"/>
</dbReference>
<dbReference type="Pfam" id="PF00389">
    <property type="entry name" value="2-Hacid_dh"/>
    <property type="match status" value="1"/>
</dbReference>
<keyword evidence="3" id="KW-0520">NAD</keyword>
<evidence type="ECO:0000256" key="4">
    <source>
        <dbReference type="RuleBase" id="RU003719"/>
    </source>
</evidence>
<dbReference type="InterPro" id="IPR036291">
    <property type="entry name" value="NAD(P)-bd_dom_sf"/>
</dbReference>
<accession>D4GKT0</accession>
<feature type="domain" description="D-isomer specific 2-hydroxyacid dehydrogenase NAD-binding" evidence="6">
    <location>
        <begin position="112"/>
        <end position="284"/>
    </location>
</feature>
<dbReference type="STRING" id="706191.PANA_2952"/>
<dbReference type="InterPro" id="IPR006139">
    <property type="entry name" value="D-isomer_2_OHA_DH_cat_dom"/>
</dbReference>
<dbReference type="PROSITE" id="PS00670">
    <property type="entry name" value="D_2_HYDROXYACID_DH_2"/>
    <property type="match status" value="1"/>
</dbReference>
<keyword evidence="8" id="KW-1185">Reference proteome</keyword>
<evidence type="ECO:0000259" key="6">
    <source>
        <dbReference type="Pfam" id="PF02826"/>
    </source>
</evidence>
<organism evidence="7 8">
    <name type="scientific">Pantoea ananatis (strain LMG 20103)</name>
    <dbReference type="NCBI Taxonomy" id="706191"/>
    <lineage>
        <taxon>Bacteria</taxon>
        <taxon>Pseudomonadati</taxon>
        <taxon>Pseudomonadota</taxon>
        <taxon>Gammaproteobacteria</taxon>
        <taxon>Enterobacterales</taxon>
        <taxon>Erwiniaceae</taxon>
        <taxon>Pantoea</taxon>
    </lineage>
</organism>
<dbReference type="PANTHER" id="PTHR42789">
    <property type="entry name" value="D-ISOMER SPECIFIC 2-HYDROXYACID DEHYDROGENASE FAMILY PROTEIN (AFU_ORTHOLOGUE AFUA_6G10090)"/>
    <property type="match status" value="1"/>
</dbReference>
<evidence type="ECO:0000256" key="3">
    <source>
        <dbReference type="ARBA" id="ARBA00023027"/>
    </source>
</evidence>
<protein>
    <submittedName>
        <fullName evidence="7">SerA</fullName>
    </submittedName>
</protein>
<dbReference type="KEGG" id="pam:PANA_2952"/>
<evidence type="ECO:0000256" key="1">
    <source>
        <dbReference type="ARBA" id="ARBA00005854"/>
    </source>
</evidence>
<dbReference type="Proteomes" id="UP000001702">
    <property type="component" value="Chromosome"/>
</dbReference>
<evidence type="ECO:0000313" key="8">
    <source>
        <dbReference type="Proteomes" id="UP000001702"/>
    </source>
</evidence>
<dbReference type="eggNOG" id="COG0111">
    <property type="taxonomic scope" value="Bacteria"/>
</dbReference>
<dbReference type="PANTHER" id="PTHR42789:SF1">
    <property type="entry name" value="D-ISOMER SPECIFIC 2-HYDROXYACID DEHYDROGENASE FAMILY PROTEIN (AFU_ORTHOLOGUE AFUA_6G10090)"/>
    <property type="match status" value="1"/>
</dbReference>
<feature type="domain" description="D-isomer specific 2-hydroxyacid dehydrogenase catalytic" evidence="5">
    <location>
        <begin position="14"/>
        <end position="310"/>
    </location>
</feature>
<evidence type="ECO:0000313" key="7">
    <source>
        <dbReference type="EMBL" id="ADD78119.1"/>
    </source>
</evidence>
<dbReference type="GO" id="GO:0051287">
    <property type="term" value="F:NAD binding"/>
    <property type="evidence" value="ECO:0007669"/>
    <property type="project" value="InterPro"/>
</dbReference>
<evidence type="ECO:0000256" key="2">
    <source>
        <dbReference type="ARBA" id="ARBA00023002"/>
    </source>
</evidence>
<evidence type="ECO:0000259" key="5">
    <source>
        <dbReference type="Pfam" id="PF00389"/>
    </source>
</evidence>
<dbReference type="EMBL" id="CP001875">
    <property type="protein sequence ID" value="ADD78119.1"/>
    <property type="molecule type" value="Genomic_DNA"/>
</dbReference>
<keyword evidence="2 4" id="KW-0560">Oxidoreductase</keyword>
<dbReference type="InterPro" id="IPR050857">
    <property type="entry name" value="D-2-hydroxyacid_DH"/>
</dbReference>
<proteinExistence type="inferred from homology"/>
<dbReference type="PROSITE" id="PS00671">
    <property type="entry name" value="D_2_HYDROXYACID_DH_3"/>
    <property type="match status" value="1"/>
</dbReference>
<dbReference type="SUPFAM" id="SSF51735">
    <property type="entry name" value="NAD(P)-binding Rossmann-fold domains"/>
    <property type="match status" value="1"/>
</dbReference>
<dbReference type="FunFam" id="3.40.50.720:FF:000203">
    <property type="entry name" value="D-3-phosphoglycerate dehydrogenase (SerA)"/>
    <property type="match status" value="1"/>
</dbReference>
<dbReference type="GO" id="GO:0016616">
    <property type="term" value="F:oxidoreductase activity, acting on the CH-OH group of donors, NAD or NADP as acceptor"/>
    <property type="evidence" value="ECO:0007669"/>
    <property type="project" value="InterPro"/>
</dbReference>
<dbReference type="SUPFAM" id="SSF52283">
    <property type="entry name" value="Formate/glycerate dehydrogenase catalytic domain-like"/>
    <property type="match status" value="1"/>
</dbReference>
<name>D4GKT0_PANAM</name>
<sequence>MMRKKDTVIITGADIAPAALAMLEDYEVVFAGTKPSEDDLVALFEQHNPVGIVVRYGKINARIMDAAPALRVISKHGSGIDVIDQTAAAERNISVQSAPGANAAAVAEHTWAMILACTKSLIPLDRRMRDGHWDKSTHKSLELEGRTLGLVGLGAIGGRVADIGRVFGMQVIAYDPWAKTLPAGCEQVDDLATLYACADIVSLHCPLTAQNSKMINDQALAQFKPGAVLVNTARGGLIDDDALIRALNSGRLSGAALDSFTVEPLTAPHIWQKVENVIITPHIGGVSDNSYVKMGTASVTNLLKVLAQKEATV</sequence>
<dbReference type="CDD" id="cd12173">
    <property type="entry name" value="PGDH_4"/>
    <property type="match status" value="1"/>
</dbReference>
<dbReference type="AlphaFoldDB" id="D4GKT0"/>
<dbReference type="Gene3D" id="3.40.50.720">
    <property type="entry name" value="NAD(P)-binding Rossmann-like Domain"/>
    <property type="match status" value="2"/>
</dbReference>
<dbReference type="InterPro" id="IPR006140">
    <property type="entry name" value="D-isomer_DH_NAD-bd"/>
</dbReference>
<dbReference type="HOGENOM" id="CLU_019796_1_3_6"/>